<evidence type="ECO:0000256" key="15">
    <source>
        <dbReference type="ARBA" id="ARBA00023180"/>
    </source>
</evidence>
<evidence type="ECO:0000256" key="7">
    <source>
        <dbReference type="ARBA" id="ARBA00022559"/>
    </source>
</evidence>
<dbReference type="InterPro" id="IPR019794">
    <property type="entry name" value="Peroxidases_AS"/>
</dbReference>
<dbReference type="GO" id="GO:0020037">
    <property type="term" value="F:heme binding"/>
    <property type="evidence" value="ECO:0007669"/>
    <property type="project" value="UniProtKB-UniRule"/>
</dbReference>
<feature type="binding site" evidence="19">
    <location>
        <position position="75"/>
    </location>
    <ligand>
        <name>Ca(2+)</name>
        <dbReference type="ChEBI" id="CHEBI:29108"/>
        <label>1</label>
    </ligand>
</feature>
<keyword evidence="25" id="KW-1185">Reference proteome</keyword>
<dbReference type="AlphaFoldDB" id="A0A1R3JAC2"/>
<feature type="binding site" evidence="19">
    <location>
        <position position="73"/>
    </location>
    <ligand>
        <name>Ca(2+)</name>
        <dbReference type="ChEBI" id="CHEBI:29108"/>
        <label>1</label>
    </ligand>
</feature>
<feature type="binding site" evidence="19">
    <location>
        <position position="66"/>
    </location>
    <ligand>
        <name>Ca(2+)</name>
        <dbReference type="ChEBI" id="CHEBI:29108"/>
        <label>1</label>
    </ligand>
</feature>
<dbReference type="InterPro" id="IPR033905">
    <property type="entry name" value="Secretory_peroxidase"/>
</dbReference>
<keyword evidence="13 19" id="KW-0408">Iron</keyword>
<evidence type="ECO:0000256" key="17">
    <source>
        <dbReference type="PIRSR" id="PIRSR600823-1"/>
    </source>
</evidence>
<dbReference type="FunFam" id="1.10.420.10:FF:000007">
    <property type="entry name" value="Peroxidase"/>
    <property type="match status" value="1"/>
</dbReference>
<evidence type="ECO:0000256" key="14">
    <source>
        <dbReference type="ARBA" id="ARBA00023157"/>
    </source>
</evidence>
<evidence type="ECO:0000256" key="18">
    <source>
        <dbReference type="PIRSR" id="PIRSR600823-2"/>
    </source>
</evidence>
<dbReference type="PRINTS" id="PR00458">
    <property type="entry name" value="PEROXIDASE"/>
</dbReference>
<evidence type="ECO:0000256" key="12">
    <source>
        <dbReference type="ARBA" id="ARBA00023002"/>
    </source>
</evidence>
<dbReference type="SUPFAM" id="SSF48113">
    <property type="entry name" value="Heme-dependent peroxidases"/>
    <property type="match status" value="1"/>
</dbReference>
<feature type="binding site" evidence="18">
    <location>
        <position position="156"/>
    </location>
    <ligand>
        <name>substrate</name>
    </ligand>
</feature>
<comment type="similarity">
    <text evidence="22">Belongs to the peroxidase family. Classical plant (class III) peroxidase subfamily.</text>
</comment>
<evidence type="ECO:0000256" key="9">
    <source>
        <dbReference type="ARBA" id="ARBA00022723"/>
    </source>
</evidence>
<dbReference type="EMBL" id="AWWV01008279">
    <property type="protein sequence ID" value="OMO91781.1"/>
    <property type="molecule type" value="Genomic_DNA"/>
</dbReference>
<keyword evidence="11 19" id="KW-0106">Calcium</keyword>
<evidence type="ECO:0000256" key="19">
    <source>
        <dbReference type="PIRSR" id="PIRSR600823-3"/>
    </source>
</evidence>
<evidence type="ECO:0000256" key="22">
    <source>
        <dbReference type="RuleBase" id="RU362060"/>
    </source>
</evidence>
<dbReference type="GO" id="GO:0140825">
    <property type="term" value="F:lactoperoxidase activity"/>
    <property type="evidence" value="ECO:0007669"/>
    <property type="project" value="UniProtKB-EC"/>
</dbReference>
<dbReference type="PROSITE" id="PS50873">
    <property type="entry name" value="PEROXIDASE_4"/>
    <property type="match status" value="1"/>
</dbReference>
<keyword evidence="10 22" id="KW-0732">Signal</keyword>
<reference evidence="24 25" key="1">
    <citation type="submission" date="2013-09" db="EMBL/GenBank/DDBJ databases">
        <title>Corchorus capsularis genome sequencing.</title>
        <authorList>
            <person name="Alam M."/>
            <person name="Haque M.S."/>
            <person name="Islam M.S."/>
            <person name="Emdad E.M."/>
            <person name="Islam M.M."/>
            <person name="Ahmed B."/>
            <person name="Halim A."/>
            <person name="Hossen Q.M.M."/>
            <person name="Hossain M.Z."/>
            <person name="Ahmed R."/>
            <person name="Khan M.M."/>
            <person name="Islam R."/>
            <person name="Rashid M.M."/>
            <person name="Khan S.A."/>
            <person name="Rahman M.S."/>
            <person name="Alam M."/>
        </authorList>
    </citation>
    <scope>NUCLEOTIDE SEQUENCE [LARGE SCALE GENOMIC DNA]</scope>
    <source>
        <strain evidence="25">cv. CVL-1</strain>
        <tissue evidence="24">Whole seedling</tissue>
    </source>
</reference>
<evidence type="ECO:0000256" key="16">
    <source>
        <dbReference type="ARBA" id="ARBA00023324"/>
    </source>
</evidence>
<dbReference type="Gene3D" id="1.10.420.10">
    <property type="entry name" value="Peroxidase, domain 2"/>
    <property type="match status" value="1"/>
</dbReference>
<comment type="caution">
    <text evidence="24">The sequence shown here is derived from an EMBL/GenBank/DDBJ whole genome shotgun (WGS) entry which is preliminary data.</text>
</comment>
<evidence type="ECO:0000256" key="20">
    <source>
        <dbReference type="PIRSR" id="PIRSR600823-4"/>
    </source>
</evidence>
<evidence type="ECO:0000313" key="25">
    <source>
        <dbReference type="Proteomes" id="UP000188268"/>
    </source>
</evidence>
<dbReference type="Pfam" id="PF00141">
    <property type="entry name" value="peroxidase"/>
    <property type="match status" value="1"/>
</dbReference>
<dbReference type="InterPro" id="IPR000823">
    <property type="entry name" value="Peroxidase_pln"/>
</dbReference>
<keyword evidence="14 21" id="KW-1015">Disulfide bond</keyword>
<dbReference type="EC" id="1.11.1.7" evidence="5 22"/>
<keyword evidence="16 22" id="KW-0376">Hydrogen peroxide</keyword>
<feature type="disulfide bond" evidence="21">
    <location>
        <begin position="116"/>
        <end position="313"/>
    </location>
</feature>
<evidence type="ECO:0000256" key="1">
    <source>
        <dbReference type="ARBA" id="ARBA00000189"/>
    </source>
</evidence>
<keyword evidence="9 19" id="KW-0479">Metal-binding</keyword>
<feature type="active site" description="Proton acceptor" evidence="17">
    <location>
        <position position="65"/>
    </location>
</feature>
<dbReference type="OMA" id="HECVING"/>
<keyword evidence="8 22" id="KW-0349">Heme</keyword>
<evidence type="ECO:0000256" key="8">
    <source>
        <dbReference type="ARBA" id="ARBA00022617"/>
    </source>
</evidence>
<feature type="signal peptide" evidence="22">
    <location>
        <begin position="1"/>
        <end position="22"/>
    </location>
</feature>
<dbReference type="InterPro" id="IPR002016">
    <property type="entry name" value="Haem_peroxidase"/>
</dbReference>
<evidence type="ECO:0000256" key="13">
    <source>
        <dbReference type="ARBA" id="ARBA00023004"/>
    </source>
</evidence>
<dbReference type="CDD" id="cd00693">
    <property type="entry name" value="secretory_peroxidase"/>
    <property type="match status" value="1"/>
</dbReference>
<dbReference type="Proteomes" id="UP000188268">
    <property type="component" value="Unassembled WGS sequence"/>
</dbReference>
<dbReference type="PRINTS" id="PR00461">
    <property type="entry name" value="PLPEROXIDASE"/>
</dbReference>
<feature type="domain" description="Plant heme peroxidase family profile" evidence="23">
    <location>
        <begin position="22"/>
        <end position="317"/>
    </location>
</feature>
<evidence type="ECO:0000256" key="21">
    <source>
        <dbReference type="PIRSR" id="PIRSR600823-5"/>
    </source>
</evidence>
<dbReference type="OrthoDB" id="2113341at2759"/>
<dbReference type="GO" id="GO:0042744">
    <property type="term" value="P:hydrogen peroxide catabolic process"/>
    <property type="evidence" value="ECO:0007669"/>
    <property type="project" value="UniProtKB-KW"/>
</dbReference>
<proteinExistence type="inferred from homology"/>
<feature type="disulfide bond" evidence="21">
    <location>
        <begin position="193"/>
        <end position="225"/>
    </location>
</feature>
<comment type="catalytic activity">
    <reaction evidence="1 22">
        <text>2 a phenolic donor + H2O2 = 2 a phenolic radical donor + 2 H2O</text>
        <dbReference type="Rhea" id="RHEA:56136"/>
        <dbReference type="ChEBI" id="CHEBI:15377"/>
        <dbReference type="ChEBI" id="CHEBI:16240"/>
        <dbReference type="ChEBI" id="CHEBI:139520"/>
        <dbReference type="ChEBI" id="CHEBI:139521"/>
        <dbReference type="EC" id="1.11.1.7"/>
    </reaction>
</comment>
<dbReference type="PROSITE" id="PS00436">
    <property type="entry name" value="PEROXIDASE_2"/>
    <property type="match status" value="1"/>
</dbReference>
<dbReference type="InterPro" id="IPR019793">
    <property type="entry name" value="Peroxidases_heam-ligand_BS"/>
</dbReference>
<protein>
    <recommendedName>
        <fullName evidence="5 22">Peroxidase</fullName>
        <ecNumber evidence="5 22">1.11.1.7</ecNumber>
    </recommendedName>
</protein>
<feature type="binding site" evidence="19">
    <location>
        <position position="69"/>
    </location>
    <ligand>
        <name>Ca(2+)</name>
        <dbReference type="ChEBI" id="CHEBI:29108"/>
        <label>1</label>
    </ligand>
</feature>
<feature type="binding site" evidence="19">
    <location>
        <position position="248"/>
    </location>
    <ligand>
        <name>Ca(2+)</name>
        <dbReference type="ChEBI" id="CHEBI:29108"/>
        <label>2</label>
    </ligand>
</feature>
<keyword evidence="15" id="KW-0325">Glycoprotein</keyword>
<feature type="site" description="Transition state stabilizer" evidence="20">
    <location>
        <position position="61"/>
    </location>
</feature>
<dbReference type="FunFam" id="1.10.520.10:FF:000006">
    <property type="entry name" value="Peroxidase"/>
    <property type="match status" value="1"/>
</dbReference>
<evidence type="ECO:0000256" key="6">
    <source>
        <dbReference type="ARBA" id="ARBA00022525"/>
    </source>
</evidence>
<feature type="binding site" evidence="19">
    <location>
        <position position="238"/>
    </location>
    <ligand>
        <name>Ca(2+)</name>
        <dbReference type="ChEBI" id="CHEBI:29108"/>
        <label>2</label>
    </ligand>
</feature>
<comment type="cofactor">
    <cofactor evidence="19 22">
        <name>Ca(2+)</name>
        <dbReference type="ChEBI" id="CHEBI:29108"/>
    </cofactor>
    <text evidence="19 22">Binds 2 calcium ions per subunit.</text>
</comment>
<dbReference type="GO" id="GO:0005576">
    <property type="term" value="C:extracellular region"/>
    <property type="evidence" value="ECO:0007669"/>
    <property type="project" value="UniProtKB-SubCell"/>
</dbReference>
<dbReference type="Gene3D" id="1.10.520.10">
    <property type="match status" value="1"/>
</dbReference>
<feature type="binding site" evidence="19">
    <location>
        <position position="71"/>
    </location>
    <ligand>
        <name>Ca(2+)</name>
        <dbReference type="ChEBI" id="CHEBI:29108"/>
        <label>1</label>
    </ligand>
</feature>
<dbReference type="InterPro" id="IPR010255">
    <property type="entry name" value="Haem_peroxidase_sf"/>
</dbReference>
<evidence type="ECO:0000256" key="3">
    <source>
        <dbReference type="ARBA" id="ARBA00004613"/>
    </source>
</evidence>
<feature type="chain" id="PRO_5011811556" description="Peroxidase" evidence="22">
    <location>
        <begin position="23"/>
        <end position="326"/>
    </location>
</feature>
<dbReference type="STRING" id="210143.A0A1R3JAC2"/>
<dbReference type="PANTHER" id="PTHR31235">
    <property type="entry name" value="PEROXIDASE 25-RELATED"/>
    <property type="match status" value="1"/>
</dbReference>
<evidence type="ECO:0000259" key="23">
    <source>
        <dbReference type="PROSITE" id="PS50873"/>
    </source>
</evidence>
<name>A0A1R3JAC2_COCAP</name>
<evidence type="ECO:0000256" key="10">
    <source>
        <dbReference type="ARBA" id="ARBA00022729"/>
    </source>
</evidence>
<sequence length="326" mass="35571">MKMVAAAFAIAIGLILVNLTGALEFGFYKNKCMLTDVEDTVFRVVQRRFRQDPTIAAALVRMHFHDCFVNGCDASILLDGSSSEKTATPNLSVRGYEVIDEAKSILERACEGVVSCADIIAMAARDAVTLSGGGRYNVETGRKDGLESLASKVDLPSPKFSVSQSIDAFEKQGLNVTDMVYLLGGHTIGVTHCSLLRDRLYNFENTTKPDPTMDQALRDKLIEICPQDPSNNAAVNLDQDPSSAFKVDTSFYKQIILRRGILQLDQATALDPLTKDIVASIANSNDFNFKFGQAMVKMGAIITDSPKEIRKSCSVINSASTNNFLF</sequence>
<evidence type="ECO:0000256" key="5">
    <source>
        <dbReference type="ARBA" id="ARBA00012313"/>
    </source>
</evidence>
<dbReference type="Gramene" id="OMO91781">
    <property type="protein sequence ID" value="OMO91781"/>
    <property type="gene ID" value="CCACVL1_07031"/>
</dbReference>
<keyword evidence="12 22" id="KW-0560">Oxidoreductase</keyword>
<feature type="binding site" evidence="19">
    <location>
        <position position="84"/>
    </location>
    <ligand>
        <name>Ca(2+)</name>
        <dbReference type="ChEBI" id="CHEBI:29108"/>
        <label>1</label>
    </ligand>
</feature>
<feature type="disulfide bond" evidence="21">
    <location>
        <begin position="67"/>
        <end position="72"/>
    </location>
</feature>
<gene>
    <name evidence="24" type="ORF">CCACVL1_07031</name>
</gene>
<feature type="binding site" evidence="19">
    <location>
        <position position="187"/>
    </location>
    <ligand>
        <name>Ca(2+)</name>
        <dbReference type="ChEBI" id="CHEBI:29108"/>
        <label>2</label>
    </ligand>
</feature>
<comment type="subcellular location">
    <subcellularLocation>
        <location evidence="3 22">Secreted</location>
    </subcellularLocation>
</comment>
<feature type="binding site" description="axial binding residue" evidence="19">
    <location>
        <position position="186"/>
    </location>
    <ligand>
        <name>heme b</name>
        <dbReference type="ChEBI" id="CHEBI:60344"/>
    </ligand>
    <ligandPart>
        <name>Fe</name>
        <dbReference type="ChEBI" id="CHEBI:18248"/>
    </ligandPart>
</feature>
<keyword evidence="6 22" id="KW-0964">Secreted</keyword>
<comment type="cofactor">
    <cofactor evidence="19 22">
        <name>heme b</name>
        <dbReference type="ChEBI" id="CHEBI:60344"/>
    </cofactor>
    <text evidence="19 22">Binds 1 heme b (iron(II)-protoporphyrin IX) group per subunit.</text>
</comment>
<keyword evidence="7 22" id="KW-0575">Peroxidase</keyword>
<dbReference type="GO" id="GO:0046872">
    <property type="term" value="F:metal ion binding"/>
    <property type="evidence" value="ECO:0007669"/>
    <property type="project" value="UniProtKB-UniRule"/>
</dbReference>
<evidence type="ECO:0000313" key="24">
    <source>
        <dbReference type="EMBL" id="OMO91781.1"/>
    </source>
</evidence>
<comment type="similarity">
    <text evidence="4">Belongs to the peroxidase family. Ascorbate peroxidase subfamily.</text>
</comment>
<comment type="function">
    <text evidence="2">Removal of H(2)O(2), oxidation of toxic reductants, biosynthesis and degradation of lignin, suberization, auxin catabolism, response to environmental stresses such as wounding, pathogen attack and oxidative stress. These functions might be dependent on each isozyme/isoform in each plant tissue.</text>
</comment>
<organism evidence="24 25">
    <name type="scientific">Corchorus capsularis</name>
    <name type="common">Jute</name>
    <dbReference type="NCBI Taxonomy" id="210143"/>
    <lineage>
        <taxon>Eukaryota</taxon>
        <taxon>Viridiplantae</taxon>
        <taxon>Streptophyta</taxon>
        <taxon>Embryophyta</taxon>
        <taxon>Tracheophyta</taxon>
        <taxon>Spermatophyta</taxon>
        <taxon>Magnoliopsida</taxon>
        <taxon>eudicotyledons</taxon>
        <taxon>Gunneridae</taxon>
        <taxon>Pentapetalae</taxon>
        <taxon>rosids</taxon>
        <taxon>malvids</taxon>
        <taxon>Malvales</taxon>
        <taxon>Malvaceae</taxon>
        <taxon>Grewioideae</taxon>
        <taxon>Apeibeae</taxon>
        <taxon>Corchorus</taxon>
    </lineage>
</organism>
<evidence type="ECO:0000256" key="11">
    <source>
        <dbReference type="ARBA" id="ARBA00022837"/>
    </source>
</evidence>
<feature type="disulfide bond" evidence="21">
    <location>
        <begin position="32"/>
        <end position="110"/>
    </location>
</feature>
<evidence type="ECO:0000256" key="2">
    <source>
        <dbReference type="ARBA" id="ARBA00002322"/>
    </source>
</evidence>
<dbReference type="GO" id="GO:0006979">
    <property type="term" value="P:response to oxidative stress"/>
    <property type="evidence" value="ECO:0007669"/>
    <property type="project" value="UniProtKB-UniRule"/>
</dbReference>
<dbReference type="PROSITE" id="PS00435">
    <property type="entry name" value="PEROXIDASE_1"/>
    <property type="match status" value="1"/>
</dbReference>
<accession>A0A1R3JAC2</accession>
<evidence type="ECO:0000256" key="4">
    <source>
        <dbReference type="ARBA" id="ARBA00006873"/>
    </source>
</evidence>